<dbReference type="Gene3D" id="2.60.40.10">
    <property type="entry name" value="Immunoglobulins"/>
    <property type="match status" value="2"/>
</dbReference>
<dbReference type="SUPFAM" id="SSF48726">
    <property type="entry name" value="Immunoglobulin"/>
    <property type="match status" value="2"/>
</dbReference>
<keyword evidence="5" id="KW-1185">Reference proteome</keyword>
<dbReference type="InterPro" id="IPR013783">
    <property type="entry name" value="Ig-like_fold"/>
</dbReference>
<dbReference type="PANTHER" id="PTHR46312">
    <property type="entry name" value="NACHT DOMAIN-CONTAINING PROTEIN"/>
    <property type="match status" value="1"/>
</dbReference>
<dbReference type="OrthoDB" id="6353782at2759"/>
<dbReference type="InterPro" id="IPR003599">
    <property type="entry name" value="Ig_sub"/>
</dbReference>
<feature type="region of interest" description="Disordered" evidence="1">
    <location>
        <begin position="1152"/>
        <end position="1174"/>
    </location>
</feature>
<dbReference type="SMART" id="SM00409">
    <property type="entry name" value="IG"/>
    <property type="match status" value="2"/>
</dbReference>
<comment type="caution">
    <text evidence="4">The sequence shown here is derived from an EMBL/GenBank/DDBJ whole genome shotgun (WGS) entry which is preliminary data.</text>
</comment>
<keyword evidence="2" id="KW-0732">Signal</keyword>
<proteinExistence type="predicted"/>
<dbReference type="AlphaFoldDB" id="A0A9Q1BBY5"/>
<dbReference type="PROSITE" id="PS50835">
    <property type="entry name" value="IG_LIKE"/>
    <property type="match status" value="2"/>
</dbReference>
<organism evidence="4 5">
    <name type="scientific">Holothuria leucospilota</name>
    <name type="common">Black long sea cucumber</name>
    <name type="synonym">Mertensiothuria leucospilota</name>
    <dbReference type="NCBI Taxonomy" id="206669"/>
    <lineage>
        <taxon>Eukaryota</taxon>
        <taxon>Metazoa</taxon>
        <taxon>Echinodermata</taxon>
        <taxon>Eleutherozoa</taxon>
        <taxon>Echinozoa</taxon>
        <taxon>Holothuroidea</taxon>
        <taxon>Aspidochirotacea</taxon>
        <taxon>Aspidochirotida</taxon>
        <taxon>Holothuriidae</taxon>
        <taxon>Holothuria</taxon>
    </lineage>
</organism>
<feature type="domain" description="Ig-like" evidence="3">
    <location>
        <begin position="346"/>
        <end position="453"/>
    </location>
</feature>
<dbReference type="InterPro" id="IPR027417">
    <property type="entry name" value="P-loop_NTPase"/>
</dbReference>
<evidence type="ECO:0000313" key="4">
    <source>
        <dbReference type="EMBL" id="KAJ8018902.1"/>
    </source>
</evidence>
<dbReference type="Proteomes" id="UP001152320">
    <property type="component" value="Unassembled WGS sequence"/>
</dbReference>
<evidence type="ECO:0000259" key="3">
    <source>
        <dbReference type="PROSITE" id="PS50835"/>
    </source>
</evidence>
<name>A0A9Q1BBY5_HOLLE</name>
<protein>
    <submittedName>
        <fullName evidence="4">NLR family CARD domain-containing protein 4</fullName>
    </submittedName>
</protein>
<dbReference type="PANTHER" id="PTHR46312:SF2">
    <property type="entry name" value="NUCLEOTIDE-BINDING OLIGOMERIZATION DOMAIN-CONTAINING PROTEIN 2-LIKE"/>
    <property type="match status" value="1"/>
</dbReference>
<dbReference type="Gene3D" id="3.40.50.300">
    <property type="entry name" value="P-loop containing nucleotide triphosphate hydrolases"/>
    <property type="match status" value="1"/>
</dbReference>
<dbReference type="EMBL" id="JAIZAY010000148">
    <property type="protein sequence ID" value="KAJ8018902.1"/>
    <property type="molecule type" value="Genomic_DNA"/>
</dbReference>
<gene>
    <name evidence="4" type="ORF">HOLleu_42850</name>
</gene>
<feature type="chain" id="PRO_5040140410" evidence="2">
    <location>
        <begin position="22"/>
        <end position="1190"/>
    </location>
</feature>
<dbReference type="InterPro" id="IPR036179">
    <property type="entry name" value="Ig-like_dom_sf"/>
</dbReference>
<feature type="signal peptide" evidence="2">
    <location>
        <begin position="1"/>
        <end position="21"/>
    </location>
</feature>
<dbReference type="SUPFAM" id="SSF52540">
    <property type="entry name" value="P-loop containing nucleoside triphosphate hydrolases"/>
    <property type="match status" value="1"/>
</dbReference>
<dbReference type="Pfam" id="PF05729">
    <property type="entry name" value="NACHT"/>
    <property type="match status" value="1"/>
</dbReference>
<reference evidence="4" key="1">
    <citation type="submission" date="2021-10" db="EMBL/GenBank/DDBJ databases">
        <title>Tropical sea cucumber genome reveals ecological adaptation and Cuvierian tubules defense mechanism.</title>
        <authorList>
            <person name="Chen T."/>
        </authorList>
    </citation>
    <scope>NUCLEOTIDE SEQUENCE</scope>
    <source>
        <strain evidence="4">Nanhai2018</strain>
        <tissue evidence="4">Muscle</tissue>
    </source>
</reference>
<evidence type="ECO:0000313" key="5">
    <source>
        <dbReference type="Proteomes" id="UP001152320"/>
    </source>
</evidence>
<dbReference type="InterPro" id="IPR007110">
    <property type="entry name" value="Ig-like_dom"/>
</dbReference>
<evidence type="ECO:0000256" key="2">
    <source>
        <dbReference type="SAM" id="SignalP"/>
    </source>
</evidence>
<sequence length="1190" mass="136664">MMFCATFVVLVTWSLVFNSKGSHVPRTCDSPQYLELRRPATIHCTFQEGFYSVLWYNTSVYIKSDPIIRYSDLLKSGYGYESGEFDVYSNGSLIIKNVSVRHEGIYTAAYLHNSLQNPIITQIRVVVMAKPDISFPHIFNCGNNSTVCYYKGDSPVRCSIQDVRPNITLAWMARTLNEDKVILNDVVATRGTIGYTFRVTTTDFFHYSPLLALLVCKASSRLNVLQKYESMILVENPSLNFSSTKRTQRYVERGSMLELTCTYDATAFVIWKKATTFDGSQHEDLLYSIFVGEKHSEVYVDNINVDGNGSLIVYQVDVKHEGIYFCVFGNGLTNGWITYDVKVRVPPVPAYPVVEGCDHQKYCVIEASHEGSLTCLVKGIRPRVELKWKTFRKSEAELISFTNHESTIQSDGETFDVSQKASYYIKDKSRDRLTIECGTSESEESFHLTTKVDLIFKVDFHPTNSPVTHSNIPWIITVSVSVLSLLLCGKIIQQYTCKNIFNLRSTHKDEATISSTLLAKIYDSGTLPYLKELFVSQIKEKYKDWYDAVQPIPYIKDRLYCVDKVFVEGGIEFLDSIEGVGGRGTWKTLETYENLFNASLLSSPRRILEGEPGYGKSTVTLQFAYDWCNLKETSALKDVEILILLRLRQLGGVPSIYKAIQRFILPRDTTISETDIEHILRNSKSVVVILDGFDEYPDQDSATITDVMTIIARQMFQNFEVVTTTRSSFLPKKYPPLTKRIRLTGFDDKARRYYIRKAVVGDDDEGVRKIEGYLEDNPILSDLCQVPLLFVIFAHMTYESEQFRKLNSVTSFFRYMISCFHSHMRNKMEDENVRKYELFETDHRDLDKLAFEAFSGQSQRIIWDKDEMCQLVGREFYDQYIRIGILVEEESVDIIDDPGTPITEHVQYKKEVRFYHKLFCEWYAAHYLVDYLQRNPTLDLGEFLRHLDPFDVQYLYRFACGINSDSAEKIIDYLKNIDGGDKFAILCILEQTGKIDNIKETICQLCYDGVLISGYDTLLLQRSSMQLLEIAARCEIPIEWVTLSNCLQSVDLSTVAIRTTSGLALTSRIPVKWLEVDLYNRDMTEDEAIDILQFASMCPSLRLLVYFGCVPPRVFTNNSTLSSLKSRDVEVWWYWRKDGTIYSLNLQTGRWENKNGGSEPTEEDFERMLSKGAETRKSWTEEMYKGSVSS</sequence>
<dbReference type="InterPro" id="IPR007111">
    <property type="entry name" value="NACHT_NTPase"/>
</dbReference>
<evidence type="ECO:0000256" key="1">
    <source>
        <dbReference type="SAM" id="MobiDB-lite"/>
    </source>
</evidence>
<feature type="domain" description="Ig-like" evidence="3">
    <location>
        <begin position="237"/>
        <end position="344"/>
    </location>
</feature>
<accession>A0A9Q1BBY5</accession>